<proteinExistence type="predicted"/>
<dbReference type="AlphaFoldDB" id="A0ABD3L8W3"/>
<dbReference type="Pfam" id="PF03101">
    <property type="entry name" value="FAR1"/>
    <property type="match status" value="1"/>
</dbReference>
<reference evidence="2 3" key="1">
    <citation type="submission" date="2024-11" db="EMBL/GenBank/DDBJ databases">
        <title>Chromosome-level genome assembly of Eucalyptus globulus Labill. provides insights into its genome evolution.</title>
        <authorList>
            <person name="Li X."/>
        </authorList>
    </citation>
    <scope>NUCLEOTIDE SEQUENCE [LARGE SCALE GENOMIC DNA]</scope>
    <source>
        <strain evidence="2">CL2024</strain>
        <tissue evidence="2">Fresh tender leaves</tissue>
    </source>
</reference>
<dbReference type="EMBL" id="JBJKBG010000003">
    <property type="protein sequence ID" value="KAL3746993.1"/>
    <property type="molecule type" value="Genomic_DNA"/>
</dbReference>
<dbReference type="PANTHER" id="PTHR47718:SF17">
    <property type="entry name" value="PROTEIN FAR1-RELATED SEQUENCE 5-LIKE"/>
    <property type="match status" value="1"/>
</dbReference>
<sequence length="169" mass="19745">MVESEHETTDLVHVIRDLEKDFEFTVGMVFANKLEAYHKYVAYAIREITRRTFVCNCEGYSINSFDQEIKYERLEVRCGCPAFIIFKVENDAYEVIDYVPKHNHEFISEYQRHLIRFGRMISDTYNGILVDMTKADIGGTIAYKFLANKIGGSQNLGFILRDCQIFLQK</sequence>
<name>A0ABD3L8W3_EUCGL</name>
<accession>A0ABD3L8W3</accession>
<feature type="domain" description="FAR1" evidence="1">
    <location>
        <begin position="46"/>
        <end position="106"/>
    </location>
</feature>
<dbReference type="PANTHER" id="PTHR47718">
    <property type="entry name" value="OS01G0519700 PROTEIN"/>
    <property type="match status" value="1"/>
</dbReference>
<evidence type="ECO:0000259" key="1">
    <source>
        <dbReference type="Pfam" id="PF03101"/>
    </source>
</evidence>
<dbReference type="Proteomes" id="UP001634007">
    <property type="component" value="Unassembled WGS sequence"/>
</dbReference>
<dbReference type="InterPro" id="IPR004330">
    <property type="entry name" value="FAR1_DNA_bnd_dom"/>
</dbReference>
<evidence type="ECO:0000313" key="2">
    <source>
        <dbReference type="EMBL" id="KAL3746993.1"/>
    </source>
</evidence>
<protein>
    <recommendedName>
        <fullName evidence="1">FAR1 domain-containing protein</fullName>
    </recommendedName>
</protein>
<keyword evidence="3" id="KW-1185">Reference proteome</keyword>
<comment type="caution">
    <text evidence="2">The sequence shown here is derived from an EMBL/GenBank/DDBJ whole genome shotgun (WGS) entry which is preliminary data.</text>
</comment>
<evidence type="ECO:0000313" key="3">
    <source>
        <dbReference type="Proteomes" id="UP001634007"/>
    </source>
</evidence>
<organism evidence="2 3">
    <name type="scientific">Eucalyptus globulus</name>
    <name type="common">Tasmanian blue gum</name>
    <dbReference type="NCBI Taxonomy" id="34317"/>
    <lineage>
        <taxon>Eukaryota</taxon>
        <taxon>Viridiplantae</taxon>
        <taxon>Streptophyta</taxon>
        <taxon>Embryophyta</taxon>
        <taxon>Tracheophyta</taxon>
        <taxon>Spermatophyta</taxon>
        <taxon>Magnoliopsida</taxon>
        <taxon>eudicotyledons</taxon>
        <taxon>Gunneridae</taxon>
        <taxon>Pentapetalae</taxon>
        <taxon>rosids</taxon>
        <taxon>malvids</taxon>
        <taxon>Myrtales</taxon>
        <taxon>Myrtaceae</taxon>
        <taxon>Myrtoideae</taxon>
        <taxon>Eucalypteae</taxon>
        <taxon>Eucalyptus</taxon>
    </lineage>
</organism>
<gene>
    <name evidence="2" type="ORF">ACJRO7_015866</name>
</gene>